<name>A0ABQ8U8U1_9EUKA</name>
<feature type="transmembrane region" description="Helical" evidence="9">
    <location>
        <begin position="571"/>
        <end position="594"/>
    </location>
</feature>
<keyword evidence="3 9" id="KW-0813">Transport</keyword>
<evidence type="ECO:0000256" key="8">
    <source>
        <dbReference type="ARBA" id="ARBA00023136"/>
    </source>
</evidence>
<gene>
    <name evidence="11" type="ORF">PAPYR_10425</name>
</gene>
<evidence type="ECO:0000256" key="9">
    <source>
        <dbReference type="RuleBase" id="RU361189"/>
    </source>
</evidence>
<feature type="transmembrane region" description="Helical" evidence="9">
    <location>
        <begin position="629"/>
        <end position="647"/>
    </location>
</feature>
<dbReference type="PIRSF" id="PIRSF001293">
    <property type="entry name" value="ATP6V0A1"/>
    <property type="match status" value="1"/>
</dbReference>
<keyword evidence="10" id="KW-0175">Coiled coil</keyword>
<feature type="transmembrane region" description="Helical" evidence="9">
    <location>
        <begin position="417"/>
        <end position="441"/>
    </location>
</feature>
<comment type="caution">
    <text evidence="11">The sequence shown here is derived from an EMBL/GenBank/DDBJ whole genome shotgun (WGS) entry which is preliminary data.</text>
</comment>
<dbReference type="PANTHER" id="PTHR11629">
    <property type="entry name" value="VACUOLAR PROTON ATPASES"/>
    <property type="match status" value="1"/>
</dbReference>
<comment type="function">
    <text evidence="9">Essential component of the vacuolar proton pump (V-ATPase), a multimeric enzyme that catalyzes the translocation of protons across the membranes. Required for assembly and activity of the V-ATPase.</text>
</comment>
<evidence type="ECO:0000256" key="4">
    <source>
        <dbReference type="ARBA" id="ARBA00022692"/>
    </source>
</evidence>
<evidence type="ECO:0000256" key="2">
    <source>
        <dbReference type="ARBA" id="ARBA00009904"/>
    </source>
</evidence>
<keyword evidence="6 9" id="KW-1133">Transmembrane helix</keyword>
<evidence type="ECO:0000256" key="1">
    <source>
        <dbReference type="ARBA" id="ARBA00004141"/>
    </source>
</evidence>
<dbReference type="Proteomes" id="UP001141327">
    <property type="component" value="Unassembled WGS sequence"/>
</dbReference>
<dbReference type="InterPro" id="IPR026028">
    <property type="entry name" value="V-type_ATPase_116kDa_su_euka"/>
</dbReference>
<dbReference type="Pfam" id="PF01496">
    <property type="entry name" value="V_ATPase_I"/>
    <property type="match status" value="1"/>
</dbReference>
<reference evidence="11" key="1">
    <citation type="journal article" date="2022" name="bioRxiv">
        <title>Genomics of Preaxostyla Flagellates Illuminates Evolutionary Transitions and the Path Towards Mitochondrial Loss.</title>
        <authorList>
            <person name="Novak L.V.F."/>
            <person name="Treitli S.C."/>
            <person name="Pyrih J."/>
            <person name="Halakuc P."/>
            <person name="Pipaliya S.V."/>
            <person name="Vacek V."/>
            <person name="Brzon O."/>
            <person name="Soukal P."/>
            <person name="Eme L."/>
            <person name="Dacks J.B."/>
            <person name="Karnkowska A."/>
            <person name="Elias M."/>
            <person name="Hampl V."/>
        </authorList>
    </citation>
    <scope>NUCLEOTIDE SEQUENCE</scope>
    <source>
        <strain evidence="11">RCP-MX</strain>
    </source>
</reference>
<evidence type="ECO:0000256" key="3">
    <source>
        <dbReference type="ARBA" id="ARBA00022448"/>
    </source>
</evidence>
<proteinExistence type="inferred from homology"/>
<feature type="coiled-coil region" evidence="10">
    <location>
        <begin position="97"/>
        <end position="134"/>
    </location>
</feature>
<evidence type="ECO:0000256" key="5">
    <source>
        <dbReference type="ARBA" id="ARBA00022781"/>
    </source>
</evidence>
<dbReference type="InterPro" id="IPR002490">
    <property type="entry name" value="V-ATPase_116kDa_su"/>
</dbReference>
<keyword evidence="12" id="KW-1185">Reference proteome</keyword>
<dbReference type="PANTHER" id="PTHR11629:SF63">
    <property type="entry name" value="V-TYPE PROTON ATPASE SUBUNIT A"/>
    <property type="match status" value="1"/>
</dbReference>
<protein>
    <recommendedName>
        <fullName evidence="9">V-type proton ATPase subunit a</fullName>
    </recommendedName>
</protein>
<accession>A0ABQ8U8U1</accession>
<evidence type="ECO:0000313" key="11">
    <source>
        <dbReference type="EMBL" id="KAJ4454777.1"/>
    </source>
</evidence>
<comment type="subcellular location">
    <subcellularLocation>
        <location evidence="1">Membrane</location>
        <topology evidence="1">Multi-pass membrane protein</topology>
    </subcellularLocation>
</comment>
<evidence type="ECO:0000313" key="12">
    <source>
        <dbReference type="Proteomes" id="UP001141327"/>
    </source>
</evidence>
<sequence>MASTQVDLPQNLWRSEKMKYIQLLISPDAIHACLDEIGRMGIFHFRDMNPTVNAARRQFISAVKRCSEIQRKLRFFDDQVKKANMPVQAEAGDNFDLNELETQFDEQERELKQMNSHEEALNKHQNELVEMRLVLQMASQFFDKAAQGTTEDLMALQTEEEQRGGEMMPYQQAAPGTTSSALRLGFIAGVIPRDRIDTFHRILFMALRGNCFLQQAEIPDPLVDPTTNEPVNKSVFVVFFSGAHAQGKITKICESFGANLYPFPEAPAQRRDMLEQVEGRLTTLRTVIDRTKDLRQRLLRTVAVHLEAWTQFVAKEKAIYMTMNLFSMDASARCLIGEGWCPKLDVPRLEAALARGQERSRATVPPISTTLHKPATPPTYFRTNKFTDVFQSIVDAYGTATYREVNPALFSIITFPFLFAMMFGDFAHGIILLLFSLMMVLMEKKFLAKKDLNEMFAILFEGRYMLLLMSIFSVYVGLLYNETFSLSINFFGSHYIRHIVGDFAHYEFAGTPYPFGMDPIWRECANQNMMVNSLKMKMAVVVGVTQMLVGIVFKCFNAIHFGHWYDVWFEFIPQFVLMFVLFGYLVIIIFIKWWTVYSTPPQLIRTMIYMFLNFGGEIDEPVFPGQRPIQMALVVIAVICIPMMLIPKPFILRAQHKRGYHEIEGGKRHRPNPEAEEFNFSEEFVKQLIETIEFVLGTISNTASYLRLWALSLAHGELAKVFWMYGVLFVAAEVPAPLNYIAPALGVVIWLGATVGILMCMESLSAFLHALRLHWVEFQNKFYKAEGYPFMPLNFAKLQQEEEQ</sequence>
<keyword evidence="4 9" id="KW-0812">Transmembrane</keyword>
<feature type="transmembrane region" description="Helical" evidence="9">
    <location>
        <begin position="748"/>
        <end position="771"/>
    </location>
</feature>
<evidence type="ECO:0000256" key="10">
    <source>
        <dbReference type="SAM" id="Coils"/>
    </source>
</evidence>
<feature type="transmembrane region" description="Helical" evidence="9">
    <location>
        <begin position="538"/>
        <end position="559"/>
    </location>
</feature>
<evidence type="ECO:0000256" key="6">
    <source>
        <dbReference type="ARBA" id="ARBA00022989"/>
    </source>
</evidence>
<keyword evidence="5 9" id="KW-0375">Hydrogen ion transport</keyword>
<keyword evidence="8 9" id="KW-0472">Membrane</keyword>
<keyword evidence="7 9" id="KW-0406">Ion transport</keyword>
<comment type="similarity">
    <text evidence="2 9">Belongs to the V-ATPase 116 kDa subunit family.</text>
</comment>
<organism evidence="11 12">
    <name type="scientific">Paratrimastix pyriformis</name>
    <dbReference type="NCBI Taxonomy" id="342808"/>
    <lineage>
        <taxon>Eukaryota</taxon>
        <taxon>Metamonada</taxon>
        <taxon>Preaxostyla</taxon>
        <taxon>Paratrimastigidae</taxon>
        <taxon>Paratrimastix</taxon>
    </lineage>
</organism>
<evidence type="ECO:0000256" key="7">
    <source>
        <dbReference type="ARBA" id="ARBA00023065"/>
    </source>
</evidence>
<dbReference type="EMBL" id="JAPMOS010000134">
    <property type="protein sequence ID" value="KAJ4454777.1"/>
    <property type="molecule type" value="Genomic_DNA"/>
</dbReference>
<feature type="transmembrane region" description="Helical" evidence="9">
    <location>
        <begin position="462"/>
        <end position="480"/>
    </location>
</feature>